<evidence type="ECO:0000256" key="3">
    <source>
        <dbReference type="PROSITE-ProRule" id="PRU00221"/>
    </source>
</evidence>
<feature type="repeat" description="WD" evidence="3">
    <location>
        <begin position="294"/>
        <end position="335"/>
    </location>
</feature>
<dbReference type="GO" id="GO:0006886">
    <property type="term" value="P:intracellular protein transport"/>
    <property type="evidence" value="ECO:0007669"/>
    <property type="project" value="TreeGrafter"/>
</dbReference>
<reference evidence="5 6" key="1">
    <citation type="journal article" date="2018" name="Cell">
        <title>The Chara Genome: Secondary Complexity and Implications for Plant Terrestrialization.</title>
        <authorList>
            <person name="Nishiyama T."/>
            <person name="Sakayama H."/>
            <person name="Vries J.D."/>
            <person name="Buschmann H."/>
            <person name="Saint-Marcoux D."/>
            <person name="Ullrich K.K."/>
            <person name="Haas F.B."/>
            <person name="Vanderstraeten L."/>
            <person name="Becker D."/>
            <person name="Lang D."/>
            <person name="Vosolsobe S."/>
            <person name="Rombauts S."/>
            <person name="Wilhelmsson P.K.I."/>
            <person name="Janitza P."/>
            <person name="Kern R."/>
            <person name="Heyl A."/>
            <person name="Rumpler F."/>
            <person name="Villalobos L.I.A.C."/>
            <person name="Clay J.M."/>
            <person name="Skokan R."/>
            <person name="Toyoda A."/>
            <person name="Suzuki Y."/>
            <person name="Kagoshima H."/>
            <person name="Schijlen E."/>
            <person name="Tajeshwar N."/>
            <person name="Catarino B."/>
            <person name="Hetherington A.J."/>
            <person name="Saltykova A."/>
            <person name="Bonnot C."/>
            <person name="Breuninger H."/>
            <person name="Symeonidi A."/>
            <person name="Radhakrishnan G.V."/>
            <person name="Van Nieuwerburgh F."/>
            <person name="Deforce D."/>
            <person name="Chang C."/>
            <person name="Karol K.G."/>
            <person name="Hedrich R."/>
            <person name="Ulvskov P."/>
            <person name="Glockner G."/>
            <person name="Delwiche C.F."/>
            <person name="Petrasek J."/>
            <person name="Van de Peer Y."/>
            <person name="Friml J."/>
            <person name="Beilby M."/>
            <person name="Dolan L."/>
            <person name="Kohara Y."/>
            <person name="Sugano S."/>
            <person name="Fujiyama A."/>
            <person name="Delaux P.-M."/>
            <person name="Quint M."/>
            <person name="TheiBen G."/>
            <person name="Hagemann M."/>
            <person name="Harholt J."/>
            <person name="Dunand C."/>
            <person name="Zachgo S."/>
            <person name="Langdale J."/>
            <person name="Maumus F."/>
            <person name="Straeten D.V.D."/>
            <person name="Gould S.B."/>
            <person name="Rensing S.A."/>
        </authorList>
    </citation>
    <scope>NUCLEOTIDE SEQUENCE [LARGE SCALE GENOMIC DNA]</scope>
    <source>
        <strain evidence="5 6">S276</strain>
    </source>
</reference>
<name>A0A388LH51_CHABU</name>
<dbReference type="GO" id="GO:0006888">
    <property type="term" value="P:endoplasmic reticulum to Golgi vesicle-mediated transport"/>
    <property type="evidence" value="ECO:0007669"/>
    <property type="project" value="TreeGrafter"/>
</dbReference>
<dbReference type="GO" id="GO:0006890">
    <property type="term" value="P:retrograde vesicle-mediated transport, Golgi to endoplasmic reticulum"/>
    <property type="evidence" value="ECO:0007669"/>
    <property type="project" value="TreeGrafter"/>
</dbReference>
<dbReference type="Gene3D" id="2.130.10.10">
    <property type="entry name" value="YVTN repeat-like/Quinoprotein amine dehydrogenase"/>
    <property type="match status" value="1"/>
</dbReference>
<dbReference type="InterPro" id="IPR015943">
    <property type="entry name" value="WD40/YVTN_repeat-like_dom_sf"/>
</dbReference>
<keyword evidence="2" id="KW-0677">Repeat</keyword>
<protein>
    <submittedName>
        <fullName evidence="5">Uncharacterized protein</fullName>
    </submittedName>
</protein>
<evidence type="ECO:0000313" key="5">
    <source>
        <dbReference type="EMBL" id="GBG81575.1"/>
    </source>
</evidence>
<proteinExistence type="predicted"/>
<dbReference type="SMART" id="SM00320">
    <property type="entry name" value="WD40"/>
    <property type="match status" value="3"/>
</dbReference>
<dbReference type="PANTHER" id="PTHR19876">
    <property type="entry name" value="COATOMER"/>
    <property type="match status" value="1"/>
</dbReference>
<dbReference type="EMBL" id="BFEA01000379">
    <property type="protein sequence ID" value="GBG81575.1"/>
    <property type="molecule type" value="Genomic_DNA"/>
</dbReference>
<dbReference type="GO" id="GO:0030126">
    <property type="term" value="C:COPI vesicle coat"/>
    <property type="evidence" value="ECO:0007669"/>
    <property type="project" value="TreeGrafter"/>
</dbReference>
<keyword evidence="6" id="KW-1185">Reference proteome</keyword>
<dbReference type="OrthoDB" id="25131at2759"/>
<evidence type="ECO:0000256" key="4">
    <source>
        <dbReference type="SAM" id="MobiDB-lite"/>
    </source>
</evidence>
<dbReference type="PANTHER" id="PTHR19876:SF68">
    <property type="entry name" value="COATOMER SUBUNIT BETA'-2"/>
    <property type="match status" value="1"/>
</dbReference>
<dbReference type="Proteomes" id="UP000265515">
    <property type="component" value="Unassembled WGS sequence"/>
</dbReference>
<feature type="region of interest" description="Disordered" evidence="4">
    <location>
        <begin position="377"/>
        <end position="434"/>
    </location>
</feature>
<accession>A0A388LH51</accession>
<organism evidence="5 6">
    <name type="scientific">Chara braunii</name>
    <name type="common">Braun's stonewort</name>
    <dbReference type="NCBI Taxonomy" id="69332"/>
    <lineage>
        <taxon>Eukaryota</taxon>
        <taxon>Viridiplantae</taxon>
        <taxon>Streptophyta</taxon>
        <taxon>Charophyceae</taxon>
        <taxon>Charales</taxon>
        <taxon>Characeae</taxon>
        <taxon>Chara</taxon>
    </lineage>
</organism>
<gene>
    <name evidence="5" type="ORF">CBR_g32567</name>
</gene>
<feature type="compositionally biased region" description="Polar residues" evidence="4">
    <location>
        <begin position="386"/>
        <end position="402"/>
    </location>
</feature>
<keyword evidence="1 3" id="KW-0853">WD repeat</keyword>
<dbReference type="InterPro" id="IPR001680">
    <property type="entry name" value="WD40_rpt"/>
</dbReference>
<evidence type="ECO:0000256" key="2">
    <source>
        <dbReference type="ARBA" id="ARBA00022737"/>
    </source>
</evidence>
<dbReference type="InterPro" id="IPR036322">
    <property type="entry name" value="WD40_repeat_dom_sf"/>
</dbReference>
<comment type="caution">
    <text evidence="5">The sequence shown here is derived from an EMBL/GenBank/DDBJ whole genome shotgun (WGS) entry which is preliminary data.</text>
</comment>
<dbReference type="PROSITE" id="PS50294">
    <property type="entry name" value="WD_REPEATS_REGION"/>
    <property type="match status" value="2"/>
</dbReference>
<dbReference type="Gramene" id="GBG81575">
    <property type="protein sequence ID" value="GBG81575"/>
    <property type="gene ID" value="CBR_g32567"/>
</dbReference>
<dbReference type="STRING" id="69332.A0A388LH51"/>
<dbReference type="PROSITE" id="PS50082">
    <property type="entry name" value="WD_REPEATS_2"/>
    <property type="match status" value="2"/>
</dbReference>
<dbReference type="AlphaFoldDB" id="A0A388LH51"/>
<dbReference type="Pfam" id="PF00400">
    <property type="entry name" value="WD40"/>
    <property type="match status" value="2"/>
</dbReference>
<evidence type="ECO:0000256" key="1">
    <source>
        <dbReference type="ARBA" id="ARBA00022574"/>
    </source>
</evidence>
<dbReference type="SUPFAM" id="SSF50978">
    <property type="entry name" value="WD40 repeat-like"/>
    <property type="match status" value="1"/>
</dbReference>
<evidence type="ECO:0000313" key="6">
    <source>
        <dbReference type="Proteomes" id="UP000265515"/>
    </source>
</evidence>
<sequence length="434" mass="48738">MADKLSGNAVDRATMGGGTTERECGLQLLPKLRRDRDVVRYKDSYTGSCGLDSNKCRACQEAFRNPRAFSSDVDCHSCEASFLVRFDVHPFKPWIMFVAGTHQLQLWNYENGGNFECCDISSHAIYSAKFIAKNQWIAMHDHDTIYIHEVFDDVIDGEPFQAIKSRGSPVTDMAVHRRLPYLLTGFRTRHVELWNWDSEWKRTALKGHSEMVYMVKFHPKDKDTFASASSDGVIKIWTMTKMRESQTIQVGSAPSTMELCRSRKRQQSSLLIVGFHEGLVEVWDYRTGLRLASWDGHNHSVQAAFLHPQSPFIFTASEDGEVKAWSESDYTAVTSYSSGVKNLCSMAYCRDSKALILGGERSFAIVKVVVPEVVPKGTEREEVQERQTGPTRNCEANGQEQVEAQAHSIDGDDSATSAKTEDSSDGIDGGVFLW</sequence>
<feature type="repeat" description="WD" evidence="3">
    <location>
        <begin position="205"/>
        <end position="247"/>
    </location>
</feature>
<dbReference type="InterPro" id="IPR050844">
    <property type="entry name" value="Coatomer_complex_subunit"/>
</dbReference>
<dbReference type="OMA" id="CTRTINM"/>
<dbReference type="GO" id="GO:0006891">
    <property type="term" value="P:intra-Golgi vesicle-mediated transport"/>
    <property type="evidence" value="ECO:0007669"/>
    <property type="project" value="TreeGrafter"/>
</dbReference>